<feature type="compositionally biased region" description="Low complexity" evidence="1">
    <location>
        <begin position="434"/>
        <end position="468"/>
    </location>
</feature>
<evidence type="ECO:0000256" key="1">
    <source>
        <dbReference type="SAM" id="MobiDB-lite"/>
    </source>
</evidence>
<dbReference type="KEGG" id="mds:MDIS_04025"/>
<name>A0AAJ5NMI6_9BACT</name>
<feature type="compositionally biased region" description="Low complexity" evidence="1">
    <location>
        <begin position="333"/>
        <end position="347"/>
    </location>
</feature>
<dbReference type="EMBL" id="LR214971">
    <property type="protein sequence ID" value="VEU62750.1"/>
    <property type="molecule type" value="Genomic_DNA"/>
</dbReference>
<evidence type="ECO:0000313" key="3">
    <source>
        <dbReference type="Proteomes" id="UP000289629"/>
    </source>
</evidence>
<dbReference type="NCBIfam" id="NF045828">
    <property type="entry name" value="P97_adhes_Nterm"/>
    <property type="match status" value="1"/>
</dbReference>
<feature type="compositionally biased region" description="Gly residues" evidence="1">
    <location>
        <begin position="874"/>
        <end position="888"/>
    </location>
</feature>
<dbReference type="InterPro" id="IPR054789">
    <property type="entry name" value="P97_adhes_N"/>
</dbReference>
<feature type="region of interest" description="Disordered" evidence="1">
    <location>
        <begin position="916"/>
        <end position="946"/>
    </location>
</feature>
<organism evidence="2 3">
    <name type="scientific">Mesomycoplasma dispar</name>
    <dbReference type="NCBI Taxonomy" id="86660"/>
    <lineage>
        <taxon>Bacteria</taxon>
        <taxon>Bacillati</taxon>
        <taxon>Mycoplasmatota</taxon>
        <taxon>Mycoplasmoidales</taxon>
        <taxon>Metamycoplasmataceae</taxon>
        <taxon>Mesomycoplasma</taxon>
    </lineage>
</organism>
<feature type="region of interest" description="Disordered" evidence="1">
    <location>
        <begin position="317"/>
        <end position="365"/>
    </location>
</feature>
<feature type="region of interest" description="Disordered" evidence="1">
    <location>
        <begin position="874"/>
        <end position="893"/>
    </location>
</feature>
<gene>
    <name evidence="2" type="ORF">NCTC10125_00762</name>
</gene>
<feature type="compositionally biased region" description="Basic and acidic residues" evidence="1">
    <location>
        <begin position="348"/>
        <end position="357"/>
    </location>
</feature>
<accession>A0AAJ5NMI6</accession>
<sequence length="1193" mass="132875">MAKNKNTFIGAATAIVGVAVFATTIGLVTRIRYTGENPRAELENLVSRVKNVAFKSDVFDNSTTYKQIKATLFDENGKLLPNIDLNKFISFYTTYNSKIRRFDVTFTPNKPFFEFVNLIPNDEDQSFELQFRAKHQLDNNYTAYSTILSKKITFAQRSQFALADFNANLEKITESFKENIQNLRKKDLTRNFASENSLIISQKIPSLTRVEDFASDINKSGTQEEAIERISQYFPDFQKIIYELNDDKNNSLPFRKGKIFNFSLERHSGTNDFIALDSNSVPSFLVKAELTNDAKFELKGLNIQEVQMLEKVNLVPASESGKNKEKEVETPKTGEQTEGESSTSTTTEGEKTKKTDSKSPSVSTKSPTYFADIEEILNKISLRKLEFKDFKVTSKSVDDSSSAAATAPAAAAASTLGSQTEIPTLIQVSSTNFQQQQPQQQQEESQTQEQQQQESQAQEQQSQPSQTEETSKKEDLTKYLEVSTQKVNDFLAGFNKKIYRSLKEKSKAFVDKINSDLLIKPISLDFGEFSPYFKDRQTDGVDYFLDVANAKTKDGSDGKEILEIPVTINLYSGFFGDSNNKILKSKKTTFEVPFFKKADASTQNGQADDNLDKTRKEFYTVDSLPTKSSEPVTVAVNAATTSSPQTSQPKKITVSSSTGYISKAELEALIGGTSSETDGKTTKESNAEEIKKVIGNPFQYAYNFDANEGMLKAWVGKQNFPTLKDFADFKENNSIASEYKVKSLKSDKFFVNDFDVAAFYAHLAQMDPAQVLEYLLEIAKALNLVDKSTKLSAKDIRDGNVFNSAAGIKLNVTEENPVYALGFNNQFLGFDNRGWISNLFLPKEVAKKFTQNQDDDAIFEELNKYSSVELQTGAGGSGSAVGGKGGSGTSDSSLYGDLQKKASEIKEKLKTTNSSILKATTNENGSGSAGSAVGGKGGSGVASSDPTSIETEIKKFFTDKTQEFRNLKDVLLAFYFKAKELNNFSAWSKLGDDLDYKIVFEKQNDSTGSSGSDSTTEHIPNGLEAYKLTYHYEVFDVKTKDVKYKTPKIELSLWLNKNASNSKEKEELNKAVLTIPPSFSLVYLGQDDFDKINKKDSSDSETSHHFDKTEHFKKIQAKVQEHNKDLKVSVISEDEDRFNPKRYKIVNLQVEKTGTQESQPSNKSVLYFQVRVVLDETIKNSSATSSVTTSPSN</sequence>
<proteinExistence type="predicted"/>
<evidence type="ECO:0000313" key="2">
    <source>
        <dbReference type="EMBL" id="VEU62750.1"/>
    </source>
</evidence>
<evidence type="ECO:0008006" key="4">
    <source>
        <dbReference type="Google" id="ProtNLM"/>
    </source>
</evidence>
<reference evidence="2 3" key="1">
    <citation type="submission" date="2019-01" db="EMBL/GenBank/DDBJ databases">
        <authorList>
            <consortium name="Pathogen Informatics"/>
        </authorList>
    </citation>
    <scope>NUCLEOTIDE SEQUENCE [LARGE SCALE GENOMIC DNA]</scope>
    <source>
        <strain evidence="2 3">NCTC10125</strain>
    </source>
</reference>
<dbReference type="AlphaFoldDB" id="A0AAJ5NMI6"/>
<protein>
    <recommendedName>
        <fullName evidence="4">Adhesin</fullName>
    </recommendedName>
</protein>
<dbReference type="Proteomes" id="UP000289629">
    <property type="component" value="Chromosome"/>
</dbReference>
<feature type="region of interest" description="Disordered" evidence="1">
    <location>
        <begin position="430"/>
        <end position="475"/>
    </location>
</feature>
<feature type="compositionally biased region" description="Basic and acidic residues" evidence="1">
    <location>
        <begin position="321"/>
        <end position="332"/>
    </location>
</feature>
<dbReference type="RefSeq" id="WP_052506242.1">
    <property type="nucleotide sequence ID" value="NZ_CP007229.1"/>
</dbReference>